<evidence type="ECO:0000313" key="1">
    <source>
        <dbReference type="EMBL" id="MYM34893.1"/>
    </source>
</evidence>
<keyword evidence="2" id="KW-1185">Reference proteome</keyword>
<reference evidence="1 2" key="1">
    <citation type="submission" date="2019-12" db="EMBL/GenBank/DDBJ databases">
        <title>Novel species isolated from a subtropical stream in China.</title>
        <authorList>
            <person name="Lu H."/>
        </authorList>
    </citation>
    <scope>NUCLEOTIDE SEQUENCE [LARGE SCALE GENOMIC DNA]</scope>
    <source>
        <strain evidence="1 2">FT94W</strain>
    </source>
</reference>
<gene>
    <name evidence="1" type="ORF">GTP38_11135</name>
</gene>
<proteinExistence type="predicted"/>
<sequence length="249" mass="27463">MVFNKNLKQQICSLFEVHDDGHGVQRVVTPLEYPMTGDRIVVRVRERGHEISIDENGDTALYASMAGGDVDSDAVNRWLEDLKVSSAVSLEEDTLKATTQHAELVAPYIFRVAEAAQQLFAISTSRTTRHANDFKQRVAAVIADTAASLALNYAEDVELPMAGGLTADFVIEANRPLIVIAATSLTRLLEAEIIHMQYKLSNRPGFVVAVAESQAAVGKKQFERANYYTDKTVSFSPHDFRQLITASLH</sequence>
<dbReference type="Proteomes" id="UP000449678">
    <property type="component" value="Unassembled WGS sequence"/>
</dbReference>
<dbReference type="EMBL" id="WWCO01000006">
    <property type="protein sequence ID" value="MYM34893.1"/>
    <property type="molecule type" value="Genomic_DNA"/>
</dbReference>
<dbReference type="RefSeq" id="WP_160990275.1">
    <property type="nucleotide sequence ID" value="NZ_WWCO01000006.1"/>
</dbReference>
<name>A0ABW9V6F2_9BURK</name>
<comment type="caution">
    <text evidence="1">The sequence shown here is derived from an EMBL/GenBank/DDBJ whole genome shotgun (WGS) entry which is preliminary data.</text>
</comment>
<organism evidence="1 2">
    <name type="scientific">Duganella lactea</name>
    <dbReference type="NCBI Taxonomy" id="2692173"/>
    <lineage>
        <taxon>Bacteria</taxon>
        <taxon>Pseudomonadati</taxon>
        <taxon>Pseudomonadota</taxon>
        <taxon>Betaproteobacteria</taxon>
        <taxon>Burkholderiales</taxon>
        <taxon>Oxalobacteraceae</taxon>
        <taxon>Telluria group</taxon>
        <taxon>Duganella</taxon>
    </lineage>
</organism>
<protein>
    <recommendedName>
        <fullName evidence="3">DUF1828 domain-containing protein</fullName>
    </recommendedName>
</protein>
<accession>A0ABW9V6F2</accession>
<evidence type="ECO:0008006" key="3">
    <source>
        <dbReference type="Google" id="ProtNLM"/>
    </source>
</evidence>
<evidence type="ECO:0000313" key="2">
    <source>
        <dbReference type="Proteomes" id="UP000449678"/>
    </source>
</evidence>